<protein>
    <submittedName>
        <fullName evidence="1">Uncharacterized protein</fullName>
    </submittedName>
</protein>
<dbReference type="KEGG" id="srho:HH216_25165"/>
<keyword evidence="1" id="KW-0614">Plasmid</keyword>
<sequence length="163" mass="18950">MRHPIEKYNQDQADALASLPQDQRASMARFFRIGNASYRYYQRATDLLVFSPSTDSPSTNSLDGVINWLEQQTTTSRESSSARELLTAYFEEYLEGFPHEGLRRTMVREGLDKAKTSIPFLRYLLERHDIGMDEFLRLNLSAEDYAYYNECSKPLENKCQENP</sequence>
<geneLocation type="plasmid" evidence="1 2">
    <name>unnamed1</name>
</geneLocation>
<gene>
    <name evidence="1" type="ORF">HH216_25165</name>
</gene>
<keyword evidence="2" id="KW-1185">Reference proteome</keyword>
<name>A0A7L5E0B2_9BACT</name>
<dbReference type="Proteomes" id="UP000501128">
    <property type="component" value="Plasmid unnamed1"/>
</dbReference>
<reference evidence="1 2" key="1">
    <citation type="submission" date="2020-04" db="EMBL/GenBank/DDBJ databases">
        <title>Genome sequencing of novel species.</title>
        <authorList>
            <person name="Heo J."/>
            <person name="Kim S.-J."/>
            <person name="Kim J.-S."/>
            <person name="Hong S.-B."/>
            <person name="Kwon S.-W."/>
        </authorList>
    </citation>
    <scope>NUCLEOTIDE SEQUENCE [LARGE SCALE GENOMIC DNA]</scope>
    <source>
        <strain evidence="1 2">CJU-R4</strain>
        <plasmid evidence="1 2">unnamed1</plasmid>
    </source>
</reference>
<accession>A0A7L5E0B2</accession>
<evidence type="ECO:0000313" key="2">
    <source>
        <dbReference type="Proteomes" id="UP000501128"/>
    </source>
</evidence>
<dbReference type="EMBL" id="CP051678">
    <property type="protein sequence ID" value="QJD81637.1"/>
    <property type="molecule type" value="Genomic_DNA"/>
</dbReference>
<evidence type="ECO:0000313" key="1">
    <source>
        <dbReference type="EMBL" id="QJD81637.1"/>
    </source>
</evidence>
<organism evidence="1 2">
    <name type="scientific">Spirosoma rhododendri</name>
    <dbReference type="NCBI Taxonomy" id="2728024"/>
    <lineage>
        <taxon>Bacteria</taxon>
        <taxon>Pseudomonadati</taxon>
        <taxon>Bacteroidota</taxon>
        <taxon>Cytophagia</taxon>
        <taxon>Cytophagales</taxon>
        <taxon>Cytophagaceae</taxon>
        <taxon>Spirosoma</taxon>
    </lineage>
</organism>
<dbReference type="RefSeq" id="WP_169553655.1">
    <property type="nucleotide sequence ID" value="NZ_CP051678.1"/>
</dbReference>
<dbReference type="AlphaFoldDB" id="A0A7L5E0B2"/>
<proteinExistence type="predicted"/>